<organism evidence="2 3">
    <name type="scientific">Ensete ventricosum</name>
    <name type="common">Abyssinian banana</name>
    <name type="synonym">Musa ensete</name>
    <dbReference type="NCBI Taxonomy" id="4639"/>
    <lineage>
        <taxon>Eukaryota</taxon>
        <taxon>Viridiplantae</taxon>
        <taxon>Streptophyta</taxon>
        <taxon>Embryophyta</taxon>
        <taxon>Tracheophyta</taxon>
        <taxon>Spermatophyta</taxon>
        <taxon>Magnoliopsida</taxon>
        <taxon>Liliopsida</taxon>
        <taxon>Zingiberales</taxon>
        <taxon>Musaceae</taxon>
        <taxon>Ensete</taxon>
    </lineage>
</organism>
<evidence type="ECO:0000313" key="2">
    <source>
        <dbReference type="EMBL" id="RRT47228.1"/>
    </source>
</evidence>
<dbReference type="EMBL" id="AMZH03014677">
    <property type="protein sequence ID" value="RRT47228.1"/>
    <property type="molecule type" value="Genomic_DNA"/>
</dbReference>
<proteinExistence type="predicted"/>
<comment type="caution">
    <text evidence="2">The sequence shown here is derived from an EMBL/GenBank/DDBJ whole genome shotgun (WGS) entry which is preliminary data.</text>
</comment>
<sequence length="199" mass="23035">MYTCYSPSSTHCMCCLPHSIRSGFHTTLSFSPGREPAAVRFRLFNPLTRPRPKNRGLLQSGENSRHHPQEMNPRVGFHNLIYKHKYLFVLHLNTFSFLFFFGDITGLQLDSRARAVPPASIMSKYNPSRYSSLAAMGEEVTWERGVLLQWDAFAFVHCGPHDSRHFYWCRDKATKIGWQSQRFCRGRVLIHRDTTVSPL</sequence>
<protein>
    <submittedName>
        <fullName evidence="2">Uncharacterized protein</fullName>
    </submittedName>
</protein>
<feature type="region of interest" description="Disordered" evidence="1">
    <location>
        <begin position="50"/>
        <end position="70"/>
    </location>
</feature>
<accession>A0A426Y635</accession>
<evidence type="ECO:0000256" key="1">
    <source>
        <dbReference type="SAM" id="MobiDB-lite"/>
    </source>
</evidence>
<evidence type="ECO:0000313" key="3">
    <source>
        <dbReference type="Proteomes" id="UP000287651"/>
    </source>
</evidence>
<name>A0A426Y635_ENSVE</name>
<reference evidence="2 3" key="1">
    <citation type="journal article" date="2014" name="Agronomy (Basel)">
        <title>A Draft Genome Sequence for Ensete ventricosum, the Drought-Tolerant Tree Against Hunger.</title>
        <authorList>
            <person name="Harrison J."/>
            <person name="Moore K.A."/>
            <person name="Paszkiewicz K."/>
            <person name="Jones T."/>
            <person name="Grant M."/>
            <person name="Ambacheew D."/>
            <person name="Muzemil S."/>
            <person name="Studholme D.J."/>
        </authorList>
    </citation>
    <scope>NUCLEOTIDE SEQUENCE [LARGE SCALE GENOMIC DNA]</scope>
</reference>
<dbReference type="AlphaFoldDB" id="A0A426Y635"/>
<dbReference type="Proteomes" id="UP000287651">
    <property type="component" value="Unassembled WGS sequence"/>
</dbReference>
<gene>
    <name evidence="2" type="ORF">B296_00029289</name>
</gene>